<gene>
    <name evidence="3" type="ORF">Taro_042991</name>
</gene>
<dbReference type="GO" id="GO:0031593">
    <property type="term" value="F:polyubiquitin modification-dependent protein binding"/>
    <property type="evidence" value="ECO:0007669"/>
    <property type="project" value="TreeGrafter"/>
</dbReference>
<dbReference type="GO" id="GO:0071818">
    <property type="term" value="C:BAT3 complex"/>
    <property type="evidence" value="ECO:0007669"/>
    <property type="project" value="TreeGrafter"/>
</dbReference>
<feature type="transmembrane region" description="Helical" evidence="1">
    <location>
        <begin position="145"/>
        <end position="163"/>
    </location>
</feature>
<dbReference type="InterPro" id="IPR029071">
    <property type="entry name" value="Ubiquitin-like_domsf"/>
</dbReference>
<dbReference type="SUPFAM" id="SSF54236">
    <property type="entry name" value="Ubiquitin-like"/>
    <property type="match status" value="1"/>
</dbReference>
<dbReference type="GO" id="GO:0036503">
    <property type="term" value="P:ERAD pathway"/>
    <property type="evidence" value="ECO:0007669"/>
    <property type="project" value="TreeGrafter"/>
</dbReference>
<proteinExistence type="predicted"/>
<dbReference type="EMBL" id="NMUH01004575">
    <property type="protein sequence ID" value="MQM10102.1"/>
    <property type="molecule type" value="Genomic_DNA"/>
</dbReference>
<dbReference type="OrthoDB" id="267397at2759"/>
<dbReference type="AlphaFoldDB" id="A0A843WIA3"/>
<organism evidence="3 4">
    <name type="scientific">Colocasia esculenta</name>
    <name type="common">Wild taro</name>
    <name type="synonym">Arum esculentum</name>
    <dbReference type="NCBI Taxonomy" id="4460"/>
    <lineage>
        <taxon>Eukaryota</taxon>
        <taxon>Viridiplantae</taxon>
        <taxon>Streptophyta</taxon>
        <taxon>Embryophyta</taxon>
        <taxon>Tracheophyta</taxon>
        <taxon>Spermatophyta</taxon>
        <taxon>Magnoliopsida</taxon>
        <taxon>Liliopsida</taxon>
        <taxon>Araceae</taxon>
        <taxon>Aroideae</taxon>
        <taxon>Colocasieae</taxon>
        <taxon>Colocasia</taxon>
    </lineage>
</organism>
<reference evidence="3" key="1">
    <citation type="submission" date="2017-07" db="EMBL/GenBank/DDBJ databases">
        <title>Taro Niue Genome Assembly and Annotation.</title>
        <authorList>
            <person name="Atibalentja N."/>
            <person name="Keating K."/>
            <person name="Fields C.J."/>
        </authorList>
    </citation>
    <scope>NUCLEOTIDE SEQUENCE</scope>
    <source>
        <strain evidence="3">Niue_2</strain>
        <tissue evidence="3">Leaf</tissue>
    </source>
</reference>
<dbReference type="CDD" id="cd17039">
    <property type="entry name" value="Ubl_ubiquitin_like"/>
    <property type="match status" value="1"/>
</dbReference>
<sequence>GKRGAAAACGRRERERAEGGFVGLFLLQSPPSFHPGGLPHRFSSDSLGFSLLPAPPAEQVSVLGAMEPNNASEVSVSSTTGEYPETTVEIKIKTLDSQTYSLRVNRSMPVPALKEQIANVTGILSEQQRLICQGKVLKDDQLLSAYRILLSVVFLYFLILGKLELCLKL</sequence>
<keyword evidence="1" id="KW-0812">Transmembrane</keyword>
<evidence type="ECO:0000259" key="2">
    <source>
        <dbReference type="PROSITE" id="PS50053"/>
    </source>
</evidence>
<dbReference type="SMART" id="SM00213">
    <property type="entry name" value="UBQ"/>
    <property type="match status" value="1"/>
</dbReference>
<name>A0A843WIA3_COLES</name>
<protein>
    <recommendedName>
        <fullName evidence="2">Ubiquitin-like domain-containing protein</fullName>
    </recommendedName>
</protein>
<dbReference type="Pfam" id="PF00240">
    <property type="entry name" value="ubiquitin"/>
    <property type="match status" value="1"/>
</dbReference>
<feature type="domain" description="Ubiquitin-like" evidence="2">
    <location>
        <begin position="88"/>
        <end position="148"/>
    </location>
</feature>
<dbReference type="GO" id="GO:0051787">
    <property type="term" value="F:misfolded protein binding"/>
    <property type="evidence" value="ECO:0007669"/>
    <property type="project" value="TreeGrafter"/>
</dbReference>
<evidence type="ECO:0000256" key="1">
    <source>
        <dbReference type="SAM" id="Phobius"/>
    </source>
</evidence>
<dbReference type="PANTHER" id="PTHR15204:SF0">
    <property type="entry name" value="LARGE PROLINE-RICH PROTEIN BAG6"/>
    <property type="match status" value="1"/>
</dbReference>
<dbReference type="PROSITE" id="PS50053">
    <property type="entry name" value="UBIQUITIN_2"/>
    <property type="match status" value="1"/>
</dbReference>
<comment type="caution">
    <text evidence="3">The sequence shown here is derived from an EMBL/GenBank/DDBJ whole genome shotgun (WGS) entry which is preliminary data.</text>
</comment>
<dbReference type="InterPro" id="IPR000626">
    <property type="entry name" value="Ubiquitin-like_dom"/>
</dbReference>
<accession>A0A843WIA3</accession>
<dbReference type="PANTHER" id="PTHR15204">
    <property type="entry name" value="LARGE PROLINE-RICH PROTEIN BAG6"/>
    <property type="match status" value="1"/>
</dbReference>
<evidence type="ECO:0000313" key="3">
    <source>
        <dbReference type="EMBL" id="MQM10102.1"/>
    </source>
</evidence>
<dbReference type="Proteomes" id="UP000652761">
    <property type="component" value="Unassembled WGS sequence"/>
</dbReference>
<dbReference type="FunFam" id="3.10.20.90:FF:000154">
    <property type="entry name" value="Large proline-rich protein BAG6"/>
    <property type="match status" value="1"/>
</dbReference>
<feature type="non-terminal residue" evidence="3">
    <location>
        <position position="169"/>
    </location>
</feature>
<keyword evidence="4" id="KW-1185">Reference proteome</keyword>
<evidence type="ECO:0000313" key="4">
    <source>
        <dbReference type="Proteomes" id="UP000652761"/>
    </source>
</evidence>
<dbReference type="Gene3D" id="3.10.20.90">
    <property type="entry name" value="Phosphatidylinositol 3-kinase Catalytic Subunit, Chain A, domain 1"/>
    <property type="match status" value="1"/>
</dbReference>
<keyword evidence="1" id="KW-1133">Transmembrane helix</keyword>
<keyword evidence="1" id="KW-0472">Membrane</keyword>